<dbReference type="GO" id="GO:0009443">
    <property type="term" value="P:pyridoxal 5'-phosphate salvage"/>
    <property type="evidence" value="ECO:0007669"/>
    <property type="project" value="InterPro"/>
</dbReference>
<reference evidence="8 9" key="1">
    <citation type="journal article" date="2009" name="Nat. Biotechnol.">
        <title>Genome sequence of the recombinant protein production host Pichia pastoris.</title>
        <authorList>
            <person name="De Schutter K."/>
            <person name="Lin Y.C."/>
            <person name="Tiels P."/>
            <person name="Van Hecke A."/>
            <person name="Glinka S."/>
            <person name="Weber-Lehmann J."/>
            <person name="Rouze P."/>
            <person name="Van de Peer Y."/>
            <person name="Callewaert N."/>
        </authorList>
    </citation>
    <scope>NUCLEOTIDE SEQUENCE [LARGE SCALE GENOMIC DNA]</scope>
    <source>
        <strain evidence="9">GS115 / ATCC 20864</strain>
    </source>
</reference>
<dbReference type="STRING" id="644223.C4R063"/>
<protein>
    <recommendedName>
        <fullName evidence="2">pyridoxal kinase</fullName>
        <ecNumber evidence="2">2.7.1.35</ecNumber>
    </recommendedName>
</protein>
<dbReference type="PANTHER" id="PTHR10534">
    <property type="entry name" value="PYRIDOXAL KINASE"/>
    <property type="match status" value="1"/>
</dbReference>
<dbReference type="NCBIfam" id="TIGR00687">
    <property type="entry name" value="pyridox_kin"/>
    <property type="match status" value="1"/>
</dbReference>
<keyword evidence="4" id="KW-0547">Nucleotide-binding</keyword>
<proteinExistence type="inferred from homology"/>
<evidence type="ECO:0000256" key="3">
    <source>
        <dbReference type="ARBA" id="ARBA00022679"/>
    </source>
</evidence>
<organism evidence="8 9">
    <name type="scientific">Komagataella phaffii (strain GS115 / ATCC 20864)</name>
    <name type="common">Yeast</name>
    <name type="synonym">Pichia pastoris</name>
    <dbReference type="NCBI Taxonomy" id="644223"/>
    <lineage>
        <taxon>Eukaryota</taxon>
        <taxon>Fungi</taxon>
        <taxon>Dikarya</taxon>
        <taxon>Ascomycota</taxon>
        <taxon>Saccharomycotina</taxon>
        <taxon>Pichiomycetes</taxon>
        <taxon>Pichiales</taxon>
        <taxon>Pichiaceae</taxon>
        <taxon>Komagataella</taxon>
    </lineage>
</organism>
<evidence type="ECO:0000259" key="7">
    <source>
        <dbReference type="Pfam" id="PF08543"/>
    </source>
</evidence>
<keyword evidence="5" id="KW-0418">Kinase</keyword>
<dbReference type="InterPro" id="IPR029056">
    <property type="entry name" value="Ribokinase-like"/>
</dbReference>
<evidence type="ECO:0000256" key="4">
    <source>
        <dbReference type="ARBA" id="ARBA00022741"/>
    </source>
</evidence>
<feature type="domain" description="Pyridoxamine kinase/Phosphomethylpyrimidine kinase" evidence="7">
    <location>
        <begin position="92"/>
        <end position="196"/>
    </location>
</feature>
<dbReference type="InterPro" id="IPR013749">
    <property type="entry name" value="PM/HMP-P_kinase-1"/>
</dbReference>
<dbReference type="GO" id="GO:0005829">
    <property type="term" value="C:cytosol"/>
    <property type="evidence" value="ECO:0007669"/>
    <property type="project" value="TreeGrafter"/>
</dbReference>
<name>C4R063_KOMPG</name>
<dbReference type="eggNOG" id="KOG2599">
    <property type="taxonomic scope" value="Eukaryota"/>
</dbReference>
<comment type="similarity">
    <text evidence="1">Belongs to the pyridoxine kinase family.</text>
</comment>
<dbReference type="SMR" id="C4R063"/>
<dbReference type="GeneID" id="8198822"/>
<accession>C4R063</accession>
<keyword evidence="6" id="KW-0067">ATP-binding</keyword>
<keyword evidence="3" id="KW-0808">Transferase</keyword>
<evidence type="ECO:0000313" key="8">
    <source>
        <dbReference type="EMBL" id="CAY68887.1"/>
    </source>
</evidence>
<dbReference type="AlphaFoldDB" id="C4R063"/>
<dbReference type="Gene3D" id="3.40.1190.20">
    <property type="match status" value="1"/>
</dbReference>
<dbReference type="InParanoid" id="C4R063"/>
<dbReference type="RefSeq" id="XP_002491167.1">
    <property type="nucleotide sequence ID" value="XM_002491122.1"/>
</dbReference>
<dbReference type="EC" id="2.7.1.35" evidence="2"/>
<evidence type="ECO:0000256" key="2">
    <source>
        <dbReference type="ARBA" id="ARBA00012104"/>
    </source>
</evidence>
<dbReference type="EMBL" id="FN392320">
    <property type="protein sequence ID" value="CAY68887.1"/>
    <property type="molecule type" value="Genomic_DNA"/>
</dbReference>
<dbReference type="HOGENOM" id="CLU_046496_1_0_1"/>
<evidence type="ECO:0000256" key="5">
    <source>
        <dbReference type="ARBA" id="ARBA00022777"/>
    </source>
</evidence>
<dbReference type="SUPFAM" id="SSF53613">
    <property type="entry name" value="Ribokinase-like"/>
    <property type="match status" value="1"/>
</dbReference>
<dbReference type="GO" id="GO:0008478">
    <property type="term" value="F:pyridoxal kinase activity"/>
    <property type="evidence" value="ECO:0007669"/>
    <property type="project" value="UniProtKB-EC"/>
</dbReference>
<evidence type="ECO:0000313" key="9">
    <source>
        <dbReference type="Proteomes" id="UP000000314"/>
    </source>
</evidence>
<dbReference type="KEGG" id="ppa:PAS_chr2-1_0273"/>
<sequence length="303" mass="33975">MDFETETATSRTLDCLSCSSQVVHGHVGNSAIQFPLQLNGWNVDTINTTQFSNHPGYGRFKGQKTSASEVEAIFLGLMNIGCHYDTLLLGYVADAGTLRTIGNLFAEYSTNHGARFVLDPVLGDNGKLYVSEDLIPVYKEIIRSGKVDMVTPNQFELELLLGSKINSLKELRNAMFQFQEEFRVKNVVVTSVSFPTGPNHDDSNIYLAGLCEDQWFYEKVPEIDAIFSGSGDLFLSLLNHLYYHFPLQEALIKTASSVSKVLQLSYEMELDNPCKIFKLDKLYVPHLRMVEARDILVLSVPNK</sequence>
<dbReference type="GO" id="GO:0005524">
    <property type="term" value="F:ATP binding"/>
    <property type="evidence" value="ECO:0007669"/>
    <property type="project" value="UniProtKB-KW"/>
</dbReference>
<dbReference type="OMA" id="FEMETLT"/>
<dbReference type="PANTHER" id="PTHR10534:SF2">
    <property type="entry name" value="PYRIDOXAL KINASE"/>
    <property type="match status" value="1"/>
</dbReference>
<dbReference type="OrthoDB" id="2104723at2759"/>
<dbReference type="CDD" id="cd01173">
    <property type="entry name" value="pyridoxal_pyridoxamine_kinase"/>
    <property type="match status" value="1"/>
</dbReference>
<keyword evidence="9" id="KW-1185">Reference proteome</keyword>
<gene>
    <name evidence="8" type="ordered locus">PAS_chr2-1_0273</name>
</gene>
<dbReference type="Proteomes" id="UP000000314">
    <property type="component" value="Chromosome 2"/>
</dbReference>
<dbReference type="Pfam" id="PF08543">
    <property type="entry name" value="Phos_pyr_kin"/>
    <property type="match status" value="1"/>
</dbReference>
<evidence type="ECO:0000256" key="1">
    <source>
        <dbReference type="ARBA" id="ARBA00008805"/>
    </source>
</evidence>
<evidence type="ECO:0000256" key="6">
    <source>
        <dbReference type="ARBA" id="ARBA00022840"/>
    </source>
</evidence>
<dbReference type="InterPro" id="IPR004625">
    <property type="entry name" value="PyrdxlKinase"/>
</dbReference>